<keyword evidence="3" id="KW-0808">Transferase</keyword>
<dbReference type="InterPro" id="IPR011013">
    <property type="entry name" value="Gal_mutarotase_sf_dom"/>
</dbReference>
<dbReference type="PIRSF" id="PIRSF036289">
    <property type="entry name" value="Glycosyl_hydrolase_malt_phosph"/>
    <property type="match status" value="1"/>
</dbReference>
<protein>
    <recommendedName>
        <fullName evidence="10">Glycosyl hydrolase</fullName>
    </recommendedName>
</protein>
<dbReference type="Pfam" id="PF03632">
    <property type="entry name" value="Glyco_hydro_65m"/>
    <property type="match status" value="1"/>
</dbReference>
<dbReference type="GO" id="GO:0005975">
    <property type="term" value="P:carbohydrate metabolic process"/>
    <property type="evidence" value="ECO:0007669"/>
    <property type="project" value="InterPro"/>
</dbReference>
<dbReference type="Gene3D" id="2.70.98.40">
    <property type="entry name" value="Glycoside hydrolase, family 65, N-terminal domain"/>
    <property type="match status" value="1"/>
</dbReference>
<dbReference type="InterPro" id="IPR012341">
    <property type="entry name" value="6hp_glycosidase-like_sf"/>
</dbReference>
<evidence type="ECO:0008006" key="10">
    <source>
        <dbReference type="Google" id="ProtNLM"/>
    </source>
</evidence>
<evidence type="ECO:0000259" key="6">
    <source>
        <dbReference type="Pfam" id="PF03632"/>
    </source>
</evidence>
<dbReference type="SUPFAM" id="SSF74650">
    <property type="entry name" value="Galactose mutarotase-like"/>
    <property type="match status" value="1"/>
</dbReference>
<dbReference type="InterPro" id="IPR037018">
    <property type="entry name" value="GH65_N"/>
</dbReference>
<dbReference type="InterPro" id="IPR005195">
    <property type="entry name" value="Glyco_hydro_65_M"/>
</dbReference>
<dbReference type="GO" id="GO:0004553">
    <property type="term" value="F:hydrolase activity, hydrolyzing O-glycosyl compounds"/>
    <property type="evidence" value="ECO:0007669"/>
    <property type="project" value="TreeGrafter"/>
</dbReference>
<feature type="domain" description="Glycoside hydrolase family 65 central catalytic" evidence="6">
    <location>
        <begin position="272"/>
        <end position="613"/>
    </location>
</feature>
<dbReference type="GO" id="GO:0016757">
    <property type="term" value="F:glycosyltransferase activity"/>
    <property type="evidence" value="ECO:0007669"/>
    <property type="project" value="UniProtKB-KW"/>
</dbReference>
<comment type="caution">
    <text evidence="8">The sequence shown here is derived from an EMBL/GenBank/DDBJ whole genome shotgun (WGS) entry which is preliminary data.</text>
</comment>
<evidence type="ECO:0000256" key="1">
    <source>
        <dbReference type="ARBA" id="ARBA00006768"/>
    </source>
</evidence>
<dbReference type="SUPFAM" id="SSF48208">
    <property type="entry name" value="Six-hairpin glycosidases"/>
    <property type="match status" value="1"/>
</dbReference>
<evidence type="ECO:0000256" key="5">
    <source>
        <dbReference type="PIRSR" id="PIRSR036289-51"/>
    </source>
</evidence>
<keyword evidence="2" id="KW-0328">Glycosyltransferase</keyword>
<comment type="similarity">
    <text evidence="1">Belongs to the glycosyl hydrolase 65 family.</text>
</comment>
<accession>A0A267HSV7</accession>
<dbReference type="Proteomes" id="UP000216797">
    <property type="component" value="Unassembled WGS sequence"/>
</dbReference>
<dbReference type="InterPro" id="IPR008928">
    <property type="entry name" value="6-hairpin_glycosidase_sf"/>
</dbReference>
<dbReference type="InterPro" id="IPR005196">
    <property type="entry name" value="Glyco_hydro_65_N"/>
</dbReference>
<evidence type="ECO:0000313" key="8">
    <source>
        <dbReference type="EMBL" id="PAB01424.1"/>
    </source>
</evidence>
<evidence type="ECO:0000256" key="4">
    <source>
        <dbReference type="PIRSR" id="PIRSR036289-50"/>
    </source>
</evidence>
<dbReference type="InterPro" id="IPR017045">
    <property type="entry name" value="Malt_Pase/Glycosyl_Hdrlase"/>
</dbReference>
<dbReference type="Gene3D" id="1.50.10.10">
    <property type="match status" value="1"/>
</dbReference>
<evidence type="ECO:0000259" key="7">
    <source>
        <dbReference type="Pfam" id="PF03636"/>
    </source>
</evidence>
<dbReference type="EMBL" id="LHUG01000004">
    <property type="protein sequence ID" value="PAB01424.1"/>
    <property type="molecule type" value="Genomic_DNA"/>
</dbReference>
<feature type="domain" description="Glycoside hydrolase family 65 N-terminal" evidence="7">
    <location>
        <begin position="19"/>
        <end position="169"/>
    </location>
</feature>
<organism evidence="8 9">
    <name type="scientific">Enterococcus canintestini</name>
    <dbReference type="NCBI Taxonomy" id="317010"/>
    <lineage>
        <taxon>Bacteria</taxon>
        <taxon>Bacillati</taxon>
        <taxon>Bacillota</taxon>
        <taxon>Bacilli</taxon>
        <taxon>Lactobacillales</taxon>
        <taxon>Enterococcaceae</taxon>
        <taxon>Enterococcus</taxon>
    </lineage>
</organism>
<evidence type="ECO:0000256" key="3">
    <source>
        <dbReference type="ARBA" id="ARBA00022679"/>
    </source>
</evidence>
<dbReference type="AlphaFoldDB" id="A0A267HSV7"/>
<keyword evidence="9" id="KW-1185">Reference proteome</keyword>
<sequence>MVTINEYTLTLADIGNDALQNIETLFAQANGAIGVRASLPIPEKDSKPGTFLNAFYESHDIVYGENAYGYAKKHQTMVNLFDFKCIQLMIDGDSELTLKKKELSLDMKNGLLNESYLYESQSGKILEYQVESFASHFDRRVYAQRISLKPVNFSGVVKINKEPQAIRSVKDSIFDPRVKDASVQLHQSGNKYTTPNSKRSFYVKFDSIATEQFMNAGEVVMYDQLYQISIENEFYDNTYELLKMKQIEIFEKFWQSSDIVIEGDTILQKGVRFNLYHLFNSAGRDGCSNFSAKGLTGEGYEGHYFWDTEMYLLPFFIYTQPDIAKSLLSYREYTLPNAQARAKELGFKGALFAWRTINGDETSAYYPAGTAQIHINADIAYAFQLFERVTGEEEFIEQNCEIIFETARFWLDYGFYSQRGFEIHEVTGPDEYTALVNNNYYTNKMAQNNLYYAAELARRMEVNKEESEKWQAAGKAMFLGFDSDLQVTPQDDSFLIKEPWDFKNTPKENFPLLLHYHPMKIYKHQVLKQADTILAHMLYSENEEQIGRDFDFYEPLTTHDSSLSKTIYGVVASKIGRHEQAYHFFRESATMDLEDLQGNAAHGIHAANMGGSWLGLIYGFAGLRCEKDKLITSNQLPKEIKSLKFTLTFRGKQQTFKIG</sequence>
<dbReference type="PANTHER" id="PTHR11051">
    <property type="entry name" value="GLYCOSYL HYDROLASE-RELATED"/>
    <property type="match status" value="1"/>
</dbReference>
<evidence type="ECO:0000313" key="9">
    <source>
        <dbReference type="Proteomes" id="UP000216797"/>
    </source>
</evidence>
<gene>
    <name evidence="8" type="ORF">AKL21_05340</name>
</gene>
<dbReference type="PANTHER" id="PTHR11051:SF8">
    <property type="entry name" value="PROTEIN-GLUCOSYLGALACTOSYLHYDROXYLYSINE GLUCOSIDASE"/>
    <property type="match status" value="1"/>
</dbReference>
<dbReference type="GO" id="GO:0030246">
    <property type="term" value="F:carbohydrate binding"/>
    <property type="evidence" value="ECO:0007669"/>
    <property type="project" value="InterPro"/>
</dbReference>
<feature type="active site" description="Proton donor" evidence="4">
    <location>
        <position position="431"/>
    </location>
</feature>
<dbReference type="Gene3D" id="2.60.420.10">
    <property type="entry name" value="Maltose phosphorylase, domain 3"/>
    <property type="match status" value="1"/>
</dbReference>
<dbReference type="Pfam" id="PF03636">
    <property type="entry name" value="Glyco_hydro_65N"/>
    <property type="match status" value="1"/>
</dbReference>
<reference evidence="8 9" key="1">
    <citation type="submission" date="2015-08" db="EMBL/GenBank/DDBJ databases">
        <title>Enterococcus genome sequence.</title>
        <authorList>
            <person name="Acedo J.Z."/>
            <person name="Vederas J.C."/>
        </authorList>
    </citation>
    <scope>NUCLEOTIDE SEQUENCE [LARGE SCALE GENOMIC DNA]</scope>
    <source>
        <strain evidence="8 9">49</strain>
    </source>
</reference>
<feature type="binding site" evidence="5">
    <location>
        <begin position="306"/>
        <end position="307"/>
    </location>
    <ligand>
        <name>substrate</name>
    </ligand>
</feature>
<evidence type="ECO:0000256" key="2">
    <source>
        <dbReference type="ARBA" id="ARBA00022676"/>
    </source>
</evidence>
<proteinExistence type="inferred from homology"/>
<name>A0A267HSV7_9ENTE</name>
<feature type="binding site" evidence="5">
    <location>
        <begin position="528"/>
        <end position="529"/>
    </location>
    <ligand>
        <name>substrate</name>
    </ligand>
</feature>